<evidence type="ECO:0000259" key="5">
    <source>
        <dbReference type="Pfam" id="PF22244"/>
    </source>
</evidence>
<dbReference type="Pfam" id="PF22244">
    <property type="entry name" value="GCE_fung"/>
    <property type="match status" value="1"/>
</dbReference>
<dbReference type="Gene3D" id="3.40.50.1820">
    <property type="entry name" value="alpha/beta hydrolase"/>
    <property type="match status" value="1"/>
</dbReference>
<name>A0AA49GMJ4_9BACT</name>
<dbReference type="EMBL" id="CP120682">
    <property type="protein sequence ID" value="WKN34966.1"/>
    <property type="molecule type" value="Genomic_DNA"/>
</dbReference>
<sequence length="431" mass="48065">MKLPFIPLTLLFTCFLFLHLPTFAQNAPQDVAGIPVNYDESKVPAYSLPDPLLLQNGKNVNSPKTWHKKRRQEILSLFETEQFGKAPSRKNISFEVFDTGTLAFDDKALRKQVTIYFTDDTSQYKADLLMYLPAKADKPAPLLLQISFSPNSLAVDDPGIREGMMWTREGERIPASEGRKFGSFDVEKFIAEGIGVATMYYGDIEPDFPEGIKHGIRGHFLKPGKDWPAPDEWGTISAWSWGLSCAMDYLETDKQVDAEKVALFGVSRLGKTVLWAGATDERFGMVIASCSGEGGAAISRRQYGETIKHMIDTSRYFYQFAGNRAKYGDDPTTCPVDAHMLVSLIAPRPLLLQTGDTDNWSDPKGEFVAAVAAEPVYELLGKKGLETDEWPAAGTPILHDLGYYMHSGGHGTVPTDYDIYLDFMKMHFLKQ</sequence>
<dbReference type="InterPro" id="IPR054579">
    <property type="entry name" value="GCE-like_dom"/>
</dbReference>
<gene>
    <name evidence="6" type="ORF">K4G66_21555</name>
</gene>
<keyword evidence="2 4" id="KW-0732">Signal</keyword>
<accession>A0AA49GMJ4</accession>
<feature type="domain" description="4-O-methyl-glucuronoyl methylesterase-like" evidence="5">
    <location>
        <begin position="232"/>
        <end position="381"/>
    </location>
</feature>
<evidence type="ECO:0000313" key="6">
    <source>
        <dbReference type="EMBL" id="WKN34966.1"/>
    </source>
</evidence>
<organism evidence="6">
    <name type="scientific">Roseihalotalea indica</name>
    <dbReference type="NCBI Taxonomy" id="2867963"/>
    <lineage>
        <taxon>Bacteria</taxon>
        <taxon>Pseudomonadati</taxon>
        <taxon>Bacteroidota</taxon>
        <taxon>Cytophagia</taxon>
        <taxon>Cytophagales</taxon>
        <taxon>Catalimonadaceae</taxon>
        <taxon>Roseihalotalea</taxon>
    </lineage>
</organism>
<evidence type="ECO:0000256" key="3">
    <source>
        <dbReference type="ARBA" id="ARBA00022801"/>
    </source>
</evidence>
<evidence type="ECO:0000256" key="1">
    <source>
        <dbReference type="ARBA" id="ARBA00022487"/>
    </source>
</evidence>
<evidence type="ECO:0000256" key="4">
    <source>
        <dbReference type="SAM" id="SignalP"/>
    </source>
</evidence>
<reference evidence="6" key="1">
    <citation type="journal article" date="2023" name="Comput. Struct. Biotechnol. J.">
        <title>Discovery of a novel marine Bacteroidetes with a rich repertoire of carbohydrate-active enzymes.</title>
        <authorList>
            <person name="Chen B."/>
            <person name="Liu G."/>
            <person name="Chen Q."/>
            <person name="Wang H."/>
            <person name="Liu L."/>
            <person name="Tang K."/>
        </authorList>
    </citation>
    <scope>NUCLEOTIDE SEQUENCE</scope>
    <source>
        <strain evidence="6">TK19036</strain>
    </source>
</reference>
<keyword evidence="3" id="KW-0378">Hydrolase</keyword>
<dbReference type="AlphaFoldDB" id="A0AA49GMJ4"/>
<reference evidence="6" key="2">
    <citation type="journal article" date="2024" name="Antonie Van Leeuwenhoek">
        <title>Roseihalotalea indica gen. nov., sp. nov., a halophilic Bacteroidetes from mesopelagic Southwest Indian Ocean with higher carbohydrate metabolic potential.</title>
        <authorList>
            <person name="Chen B."/>
            <person name="Zhang M."/>
            <person name="Lin D."/>
            <person name="Ye J."/>
            <person name="Tang K."/>
        </authorList>
    </citation>
    <scope>NUCLEOTIDE SEQUENCE</scope>
    <source>
        <strain evidence="6">TK19036</strain>
    </source>
</reference>
<dbReference type="InterPro" id="IPR029058">
    <property type="entry name" value="AB_hydrolase_fold"/>
</dbReference>
<keyword evidence="1" id="KW-0719">Serine esterase</keyword>
<proteinExistence type="predicted"/>
<dbReference type="GO" id="GO:0052689">
    <property type="term" value="F:carboxylic ester hydrolase activity"/>
    <property type="evidence" value="ECO:0007669"/>
    <property type="project" value="UniProtKB-KW"/>
</dbReference>
<feature type="chain" id="PRO_5041281106" evidence="4">
    <location>
        <begin position="25"/>
        <end position="431"/>
    </location>
</feature>
<dbReference type="SUPFAM" id="SSF53474">
    <property type="entry name" value="alpha/beta-Hydrolases"/>
    <property type="match status" value="1"/>
</dbReference>
<feature type="signal peptide" evidence="4">
    <location>
        <begin position="1"/>
        <end position="24"/>
    </location>
</feature>
<protein>
    <submittedName>
        <fullName evidence="6">Acetylxylan esterase</fullName>
    </submittedName>
</protein>
<evidence type="ECO:0000256" key="2">
    <source>
        <dbReference type="ARBA" id="ARBA00022729"/>
    </source>
</evidence>